<dbReference type="PANTHER" id="PTHR31677:SF146">
    <property type="entry name" value="ETHYLENE-RESPONSIVE TRANSCRIPTION FACTOR ESR2"/>
    <property type="match status" value="1"/>
</dbReference>
<dbReference type="InterPro" id="IPR016177">
    <property type="entry name" value="DNA-bd_dom_sf"/>
</dbReference>
<dbReference type="PROSITE" id="PS51032">
    <property type="entry name" value="AP2_ERF"/>
    <property type="match status" value="1"/>
</dbReference>
<keyword evidence="10" id="KW-1185">Reference proteome</keyword>
<dbReference type="InterPro" id="IPR036955">
    <property type="entry name" value="AP2/ERF_dom_sf"/>
</dbReference>
<evidence type="ECO:0000256" key="7">
    <source>
        <dbReference type="SAM" id="MobiDB-lite"/>
    </source>
</evidence>
<evidence type="ECO:0000256" key="5">
    <source>
        <dbReference type="ARBA" id="ARBA00023163"/>
    </source>
</evidence>
<comment type="subcellular location">
    <subcellularLocation>
        <location evidence="1">Nucleus</location>
    </subcellularLocation>
</comment>
<proteinExistence type="predicted"/>
<accession>A0AAN9KIQ9</accession>
<evidence type="ECO:0000256" key="4">
    <source>
        <dbReference type="ARBA" id="ARBA00023125"/>
    </source>
</evidence>
<evidence type="ECO:0000259" key="8">
    <source>
        <dbReference type="PROSITE" id="PS51032"/>
    </source>
</evidence>
<name>A0AAN9KIQ9_CLITE</name>
<evidence type="ECO:0000313" key="9">
    <source>
        <dbReference type="EMBL" id="KAK7317671.1"/>
    </source>
</evidence>
<dbReference type="FunFam" id="3.30.730.10:FF:000001">
    <property type="entry name" value="Ethylene-responsive transcription factor 2"/>
    <property type="match status" value="1"/>
</dbReference>
<dbReference type="CDD" id="cd00018">
    <property type="entry name" value="AP2"/>
    <property type="match status" value="1"/>
</dbReference>
<evidence type="ECO:0000313" key="10">
    <source>
        <dbReference type="Proteomes" id="UP001359559"/>
    </source>
</evidence>
<gene>
    <name evidence="9" type="ORF">RJT34_02098</name>
</gene>
<sequence>MEEALRRLNNGMAPIQEPDPVSELHPKKCPTKRSLRETTASGTTMRYRGVRRRPWGRYAAEIRDPQSKERRWLGTFDTAEEAACAYDCAARAMRGVKARTNFVYPDPTSEPYHHHHLFTTFGFPKHSQQPCHVGKFLHNPNLTAANDFSSSHNHHNPSSSSSSLNMLLFRDFLNSSSNNKGSSSTTTSSSPSTLLPTSSTTCSQGCYNLGNCTHSGVTQVTEQLVIGNEDNEFFFPKESSESGLLEEIVHKFLPKSKPKSSENTLKPEAMYVPVTPIPQPVSHDHVAVSASSQCFDDTRMMRVPKMESFGFSYEPPMQQFETHQYHGFSNTMQGMSYGSSEQFLMMEDILQYPELYSSFVARMQNA</sequence>
<reference evidence="9 10" key="1">
    <citation type="submission" date="2024-01" db="EMBL/GenBank/DDBJ databases">
        <title>The genomes of 5 underutilized Papilionoideae crops provide insights into root nodulation and disease resistance.</title>
        <authorList>
            <person name="Yuan L."/>
        </authorList>
    </citation>
    <scope>NUCLEOTIDE SEQUENCE [LARGE SCALE GENOMIC DNA]</scope>
    <source>
        <strain evidence="9">LY-2023</strain>
        <tissue evidence="9">Leaf</tissue>
    </source>
</reference>
<keyword evidence="6" id="KW-0539">Nucleus</keyword>
<dbReference type="EMBL" id="JAYKXN010000001">
    <property type="protein sequence ID" value="KAK7317671.1"/>
    <property type="molecule type" value="Genomic_DNA"/>
</dbReference>
<dbReference type="PRINTS" id="PR00367">
    <property type="entry name" value="ETHRSPELEMNT"/>
</dbReference>
<dbReference type="GO" id="GO:0009873">
    <property type="term" value="P:ethylene-activated signaling pathway"/>
    <property type="evidence" value="ECO:0007669"/>
    <property type="project" value="UniProtKB-KW"/>
</dbReference>
<protein>
    <recommendedName>
        <fullName evidence="8">AP2/ERF domain-containing protein</fullName>
    </recommendedName>
</protein>
<dbReference type="InterPro" id="IPR001471">
    <property type="entry name" value="AP2/ERF_dom"/>
</dbReference>
<dbReference type="GO" id="GO:0003677">
    <property type="term" value="F:DNA binding"/>
    <property type="evidence" value="ECO:0007669"/>
    <property type="project" value="UniProtKB-KW"/>
</dbReference>
<feature type="region of interest" description="Disordered" evidence="7">
    <location>
        <begin position="1"/>
        <end position="42"/>
    </location>
</feature>
<feature type="domain" description="AP2/ERF" evidence="8">
    <location>
        <begin position="46"/>
        <end position="103"/>
    </location>
</feature>
<evidence type="ECO:0000256" key="2">
    <source>
        <dbReference type="ARBA" id="ARBA00022745"/>
    </source>
</evidence>
<keyword evidence="3" id="KW-0805">Transcription regulation</keyword>
<keyword evidence="2" id="KW-0936">Ethylene signaling pathway</keyword>
<keyword evidence="4" id="KW-0238">DNA-binding</keyword>
<dbReference type="Gene3D" id="3.30.730.10">
    <property type="entry name" value="AP2/ERF domain"/>
    <property type="match status" value="1"/>
</dbReference>
<dbReference type="Proteomes" id="UP001359559">
    <property type="component" value="Unassembled WGS sequence"/>
</dbReference>
<dbReference type="SMART" id="SM00380">
    <property type="entry name" value="AP2"/>
    <property type="match status" value="1"/>
</dbReference>
<organism evidence="9 10">
    <name type="scientific">Clitoria ternatea</name>
    <name type="common">Butterfly pea</name>
    <dbReference type="NCBI Taxonomy" id="43366"/>
    <lineage>
        <taxon>Eukaryota</taxon>
        <taxon>Viridiplantae</taxon>
        <taxon>Streptophyta</taxon>
        <taxon>Embryophyta</taxon>
        <taxon>Tracheophyta</taxon>
        <taxon>Spermatophyta</taxon>
        <taxon>Magnoliopsida</taxon>
        <taxon>eudicotyledons</taxon>
        <taxon>Gunneridae</taxon>
        <taxon>Pentapetalae</taxon>
        <taxon>rosids</taxon>
        <taxon>fabids</taxon>
        <taxon>Fabales</taxon>
        <taxon>Fabaceae</taxon>
        <taxon>Papilionoideae</taxon>
        <taxon>50 kb inversion clade</taxon>
        <taxon>NPAAA clade</taxon>
        <taxon>indigoferoid/millettioid clade</taxon>
        <taxon>Phaseoleae</taxon>
        <taxon>Clitoria</taxon>
    </lineage>
</organism>
<dbReference type="AlphaFoldDB" id="A0AAN9KIQ9"/>
<dbReference type="GO" id="GO:0003700">
    <property type="term" value="F:DNA-binding transcription factor activity"/>
    <property type="evidence" value="ECO:0007669"/>
    <property type="project" value="InterPro"/>
</dbReference>
<keyword evidence="5" id="KW-0804">Transcription</keyword>
<comment type="caution">
    <text evidence="9">The sequence shown here is derived from an EMBL/GenBank/DDBJ whole genome shotgun (WGS) entry which is preliminary data.</text>
</comment>
<dbReference type="PANTHER" id="PTHR31677">
    <property type="entry name" value="AP2 DOMAIN CLASS TRANSCRIPTION FACTOR"/>
    <property type="match status" value="1"/>
</dbReference>
<evidence type="ECO:0000256" key="6">
    <source>
        <dbReference type="ARBA" id="ARBA00023242"/>
    </source>
</evidence>
<dbReference type="Pfam" id="PF00847">
    <property type="entry name" value="AP2"/>
    <property type="match status" value="1"/>
</dbReference>
<evidence type="ECO:0000256" key="1">
    <source>
        <dbReference type="ARBA" id="ARBA00004123"/>
    </source>
</evidence>
<evidence type="ECO:0000256" key="3">
    <source>
        <dbReference type="ARBA" id="ARBA00023015"/>
    </source>
</evidence>
<dbReference type="SUPFAM" id="SSF54171">
    <property type="entry name" value="DNA-binding domain"/>
    <property type="match status" value="1"/>
</dbReference>
<dbReference type="GO" id="GO:0005634">
    <property type="term" value="C:nucleus"/>
    <property type="evidence" value="ECO:0007669"/>
    <property type="project" value="UniProtKB-SubCell"/>
</dbReference>